<name>A0A2S9XU11_9BACT</name>
<reference evidence="3 4" key="1">
    <citation type="submission" date="2018-03" db="EMBL/GenBank/DDBJ databases">
        <title>Draft Genome Sequences of the Obligatory Marine Myxobacteria Enhygromyxa salina SWB007.</title>
        <authorList>
            <person name="Poehlein A."/>
            <person name="Moghaddam J.A."/>
            <person name="Harms H."/>
            <person name="Alanjari M."/>
            <person name="Koenig G.M."/>
            <person name="Daniel R."/>
            <person name="Schaeberle T.F."/>
        </authorList>
    </citation>
    <scope>NUCLEOTIDE SEQUENCE [LARGE SCALE GENOMIC DNA]</scope>
    <source>
        <strain evidence="3 4">SWB007</strain>
    </source>
</reference>
<gene>
    <name evidence="3" type="ORF">ENSA7_71570</name>
</gene>
<evidence type="ECO:0000313" key="3">
    <source>
        <dbReference type="EMBL" id="PRP96342.1"/>
    </source>
</evidence>
<feature type="region of interest" description="Disordered" evidence="1">
    <location>
        <begin position="17"/>
        <end position="53"/>
    </location>
</feature>
<feature type="compositionally biased region" description="Low complexity" evidence="1">
    <location>
        <begin position="275"/>
        <end position="308"/>
    </location>
</feature>
<feature type="region of interest" description="Disordered" evidence="1">
    <location>
        <begin position="224"/>
        <end position="316"/>
    </location>
</feature>
<evidence type="ECO:0008006" key="5">
    <source>
        <dbReference type="Google" id="ProtNLM"/>
    </source>
</evidence>
<evidence type="ECO:0000313" key="4">
    <source>
        <dbReference type="Proteomes" id="UP000238823"/>
    </source>
</evidence>
<keyword evidence="2" id="KW-0732">Signal</keyword>
<evidence type="ECO:0000256" key="2">
    <source>
        <dbReference type="SAM" id="SignalP"/>
    </source>
</evidence>
<dbReference type="EMBL" id="PVNL01000135">
    <property type="protein sequence ID" value="PRP96342.1"/>
    <property type="molecule type" value="Genomic_DNA"/>
</dbReference>
<sequence>MLTLAFVVSLSGSLTSVSLAAPPPATGQAIPPDDLPQGQPAEQPATPPEDDDTADLFQTTETPDGVDSSRRESEIYGARIDGLQGEVDDLKERIFRSKARLSVLKETVLHGVLAGSRVIIAHRNLMGSQFRLTKLAVILDGAQIYARTDDSGALDQEDELTVLDGNIVPGPHTITVELTYQGQGFGVFSYLNGYTFESRSSHNFTAPENGSVRLMSSGFEKGNVTTEMKDRPSIDWQEIPLDASGKPLPQVQRKPGKSPSKSKSKTKPATKKPSEPASPGTSSSPAADKPATPAAQKPAAQKPAAQKPAEPKPAGE</sequence>
<dbReference type="Proteomes" id="UP000238823">
    <property type="component" value="Unassembled WGS sequence"/>
</dbReference>
<feature type="signal peptide" evidence="2">
    <location>
        <begin position="1"/>
        <end position="20"/>
    </location>
</feature>
<evidence type="ECO:0000256" key="1">
    <source>
        <dbReference type="SAM" id="MobiDB-lite"/>
    </source>
</evidence>
<dbReference type="AlphaFoldDB" id="A0A2S9XU11"/>
<organism evidence="3 4">
    <name type="scientific">Enhygromyxa salina</name>
    <dbReference type="NCBI Taxonomy" id="215803"/>
    <lineage>
        <taxon>Bacteria</taxon>
        <taxon>Pseudomonadati</taxon>
        <taxon>Myxococcota</taxon>
        <taxon>Polyangia</taxon>
        <taxon>Nannocystales</taxon>
        <taxon>Nannocystaceae</taxon>
        <taxon>Enhygromyxa</taxon>
    </lineage>
</organism>
<feature type="compositionally biased region" description="Basic residues" evidence="1">
    <location>
        <begin position="254"/>
        <end position="270"/>
    </location>
</feature>
<comment type="caution">
    <text evidence="3">The sequence shown here is derived from an EMBL/GenBank/DDBJ whole genome shotgun (WGS) entry which is preliminary data.</text>
</comment>
<feature type="chain" id="PRO_5015393015" description="Dihydrolipoamide acetyltransferase" evidence="2">
    <location>
        <begin position="21"/>
        <end position="316"/>
    </location>
</feature>
<accession>A0A2S9XU11</accession>
<protein>
    <recommendedName>
        <fullName evidence="5">Dihydrolipoamide acetyltransferase</fullName>
    </recommendedName>
</protein>
<proteinExistence type="predicted"/>